<dbReference type="InterPro" id="IPR013766">
    <property type="entry name" value="Thioredoxin_domain"/>
</dbReference>
<keyword evidence="9" id="KW-0676">Redox-active center</keyword>
<gene>
    <name evidence="13" type="ORF">CVLEPA_LOCUS10000</name>
</gene>
<dbReference type="InterPro" id="IPR017937">
    <property type="entry name" value="Thioredoxin_CS"/>
</dbReference>
<evidence type="ECO:0000256" key="9">
    <source>
        <dbReference type="ARBA" id="ARBA00023284"/>
    </source>
</evidence>
<evidence type="ECO:0000256" key="5">
    <source>
        <dbReference type="ARBA" id="ARBA00022737"/>
    </source>
</evidence>
<sequence>MKHFLVVLFAVFASTSKASDVLEFDDSNFGTEITKYDLILVEFFAPWCGHCKKLAPEYEIAATALKREDPPISLAKVDCTANSDACSKFGVSGYPTLKIFRGGEFNQDYNGGRSADGIISTLKKMNGPASRVLDDAEKLKKFLANADPVIIGYFEEGNDGIKEFENIASALREDYKFGHTSLADALTEAGTNVVKLHRPKRLKSIFEDQVLTFEGKLNLNNLRNFLKDNIFGLCGHAVSTNFEKFKRPLAVALDANVDYVKNPKGSNYWRNRVMKVGKDFADQMNFAVANPADLGQFLPDSGLPENDQSAKPQKPAVVIYGSDDRKYIMADLFSLDGFKEFLEKFVKGEISAHIKSAPIPEANDEPVTVVVGKTFDEIVMDESKDVLIEFYAPWCGHCKSLEPKWNELGEKMKDNEDVVIAKMDATANETPKEYAVSGYPTIYWAPKDSKKNPRKYQGGREVADLVKFLKDNASSKIKTEL</sequence>
<keyword evidence="6" id="KW-0256">Endoplasmic reticulum</keyword>
<evidence type="ECO:0000256" key="6">
    <source>
        <dbReference type="ARBA" id="ARBA00022824"/>
    </source>
</evidence>
<dbReference type="Gene3D" id="3.40.30.10">
    <property type="entry name" value="Glutaredoxin"/>
    <property type="match status" value="4"/>
</dbReference>
<dbReference type="Pfam" id="PF13848">
    <property type="entry name" value="Thioredoxin_6"/>
    <property type="match status" value="1"/>
</dbReference>
<dbReference type="SUPFAM" id="SSF52833">
    <property type="entry name" value="Thioredoxin-like"/>
    <property type="match status" value="4"/>
</dbReference>
<reference evidence="13 14" key="1">
    <citation type="submission" date="2024-02" db="EMBL/GenBank/DDBJ databases">
        <authorList>
            <person name="Daric V."/>
            <person name="Darras S."/>
        </authorList>
    </citation>
    <scope>NUCLEOTIDE SEQUENCE [LARGE SCALE GENOMIC DNA]</scope>
</reference>
<dbReference type="CDD" id="cd02961">
    <property type="entry name" value="PDI_a_family"/>
    <property type="match status" value="1"/>
</dbReference>
<dbReference type="Pfam" id="PF00085">
    <property type="entry name" value="Thioredoxin"/>
    <property type="match status" value="2"/>
</dbReference>
<evidence type="ECO:0000256" key="10">
    <source>
        <dbReference type="RuleBase" id="RU004208"/>
    </source>
</evidence>
<protein>
    <recommendedName>
        <fullName evidence="11">Protein disulfide-isomerase</fullName>
        <ecNumber evidence="11">5.3.4.1</ecNumber>
    </recommendedName>
</protein>
<name>A0ABP0FJA3_CLALP</name>
<evidence type="ECO:0000313" key="13">
    <source>
        <dbReference type="EMBL" id="CAK8679748.1"/>
    </source>
</evidence>
<comment type="catalytic activity">
    <reaction evidence="1 11">
        <text>Catalyzes the rearrangement of -S-S- bonds in proteins.</text>
        <dbReference type="EC" id="5.3.4.1"/>
    </reaction>
</comment>
<dbReference type="EMBL" id="CAWYQH010000068">
    <property type="protein sequence ID" value="CAK8679748.1"/>
    <property type="molecule type" value="Genomic_DNA"/>
</dbReference>
<feature type="chain" id="PRO_5044999234" description="Protein disulfide-isomerase" evidence="11">
    <location>
        <begin position="19"/>
        <end position="481"/>
    </location>
</feature>
<evidence type="ECO:0000256" key="3">
    <source>
        <dbReference type="ARBA" id="ARBA00006347"/>
    </source>
</evidence>
<dbReference type="InterPro" id="IPR005788">
    <property type="entry name" value="PDI_thioredoxin-like_dom"/>
</dbReference>
<dbReference type="PANTHER" id="PTHR18929:SF132">
    <property type="entry name" value="PROTEIN DISULFIDE-ISOMERASE A3"/>
    <property type="match status" value="1"/>
</dbReference>
<dbReference type="EC" id="5.3.4.1" evidence="11"/>
<evidence type="ECO:0000259" key="12">
    <source>
        <dbReference type="PROSITE" id="PS51352"/>
    </source>
</evidence>
<proteinExistence type="inferred from homology"/>
<evidence type="ECO:0000256" key="1">
    <source>
        <dbReference type="ARBA" id="ARBA00001182"/>
    </source>
</evidence>
<dbReference type="Proteomes" id="UP001642483">
    <property type="component" value="Unassembled WGS sequence"/>
</dbReference>
<evidence type="ECO:0000313" key="14">
    <source>
        <dbReference type="Proteomes" id="UP001642483"/>
    </source>
</evidence>
<comment type="similarity">
    <text evidence="3 10">Belongs to the protein disulfide isomerase family.</text>
</comment>
<dbReference type="InterPro" id="IPR036249">
    <property type="entry name" value="Thioredoxin-like_sf"/>
</dbReference>
<feature type="domain" description="Thioredoxin" evidence="12">
    <location>
        <begin position="7"/>
        <end position="127"/>
    </location>
</feature>
<keyword evidence="8 11" id="KW-0413">Isomerase</keyword>
<evidence type="ECO:0000256" key="11">
    <source>
        <dbReference type="RuleBase" id="RU361130"/>
    </source>
</evidence>
<keyword evidence="7" id="KW-1015">Disulfide bond</keyword>
<comment type="subcellular location">
    <subcellularLocation>
        <location evidence="2">Endoplasmic reticulum lumen</location>
    </subcellularLocation>
</comment>
<accession>A0ABP0FJA3</accession>
<dbReference type="NCBIfam" id="TIGR01126">
    <property type="entry name" value="pdi_dom"/>
    <property type="match status" value="2"/>
</dbReference>
<dbReference type="PANTHER" id="PTHR18929">
    <property type="entry name" value="PROTEIN DISULFIDE ISOMERASE"/>
    <property type="match status" value="1"/>
</dbReference>
<dbReference type="CDD" id="cd02995">
    <property type="entry name" value="PDI_a_PDI_a'_C"/>
    <property type="match status" value="1"/>
</dbReference>
<keyword evidence="14" id="KW-1185">Reference proteome</keyword>
<evidence type="ECO:0000256" key="8">
    <source>
        <dbReference type="ARBA" id="ARBA00023235"/>
    </source>
</evidence>
<evidence type="ECO:0000256" key="2">
    <source>
        <dbReference type="ARBA" id="ARBA00004319"/>
    </source>
</evidence>
<comment type="caution">
    <text evidence="13">The sequence shown here is derived from an EMBL/GenBank/DDBJ whole genome shotgun (WGS) entry which is preliminary data.</text>
</comment>
<keyword evidence="4 11" id="KW-0732">Signal</keyword>
<dbReference type="PROSITE" id="PS51352">
    <property type="entry name" value="THIOREDOXIN_2"/>
    <property type="match status" value="2"/>
</dbReference>
<evidence type="ECO:0000256" key="7">
    <source>
        <dbReference type="ARBA" id="ARBA00023157"/>
    </source>
</evidence>
<dbReference type="InterPro" id="IPR005792">
    <property type="entry name" value="Prot_disulphide_isomerase"/>
</dbReference>
<feature type="domain" description="Thioredoxin" evidence="12">
    <location>
        <begin position="356"/>
        <end position="474"/>
    </location>
</feature>
<organism evidence="13 14">
    <name type="scientific">Clavelina lepadiformis</name>
    <name type="common">Light-bulb sea squirt</name>
    <name type="synonym">Ascidia lepadiformis</name>
    <dbReference type="NCBI Taxonomy" id="159417"/>
    <lineage>
        <taxon>Eukaryota</taxon>
        <taxon>Metazoa</taxon>
        <taxon>Chordata</taxon>
        <taxon>Tunicata</taxon>
        <taxon>Ascidiacea</taxon>
        <taxon>Aplousobranchia</taxon>
        <taxon>Clavelinidae</taxon>
        <taxon>Clavelina</taxon>
    </lineage>
</organism>
<dbReference type="PRINTS" id="PR00421">
    <property type="entry name" value="THIOREDOXIN"/>
</dbReference>
<evidence type="ECO:0000256" key="4">
    <source>
        <dbReference type="ARBA" id="ARBA00022729"/>
    </source>
</evidence>
<dbReference type="PROSITE" id="PS00194">
    <property type="entry name" value="THIOREDOXIN_1"/>
    <property type="match status" value="2"/>
</dbReference>
<feature type="signal peptide" evidence="11">
    <location>
        <begin position="1"/>
        <end position="18"/>
    </location>
</feature>
<dbReference type="NCBIfam" id="TIGR01130">
    <property type="entry name" value="ER_PDI_fam"/>
    <property type="match status" value="1"/>
</dbReference>
<keyword evidence="5" id="KW-0677">Repeat</keyword>